<gene>
    <name evidence="2" type="ORF">CO165_00565</name>
</gene>
<evidence type="ECO:0000313" key="3">
    <source>
        <dbReference type="Proteomes" id="UP000229647"/>
    </source>
</evidence>
<accession>A0A2M7XZ64</accession>
<reference evidence="3" key="1">
    <citation type="submission" date="2017-09" db="EMBL/GenBank/DDBJ databases">
        <title>Depth-based differentiation of microbial function through sediment-hosted aquifers and enrichment of novel symbionts in the deep terrestrial subsurface.</title>
        <authorList>
            <person name="Probst A.J."/>
            <person name="Ladd B."/>
            <person name="Jarett J.K."/>
            <person name="Geller-Mcgrath D.E."/>
            <person name="Sieber C.M.K."/>
            <person name="Emerson J.B."/>
            <person name="Anantharaman K."/>
            <person name="Thomas B.C."/>
            <person name="Malmstrom R."/>
            <person name="Stieglmeier M."/>
            <person name="Klingl A."/>
            <person name="Woyke T."/>
            <person name="Ryan C.M."/>
            <person name="Banfield J.F."/>
        </authorList>
    </citation>
    <scope>NUCLEOTIDE SEQUENCE [LARGE SCALE GENOMIC DNA]</scope>
</reference>
<dbReference type="AlphaFoldDB" id="A0A2M7XZ64"/>
<organism evidence="2 3">
    <name type="scientific">Candidatus Roizmanbacteria bacterium CG_4_9_14_3_um_filter_33_18</name>
    <dbReference type="NCBI Taxonomy" id="1974841"/>
    <lineage>
        <taxon>Bacteria</taxon>
        <taxon>Candidatus Roizmaniibacteriota</taxon>
    </lineage>
</organism>
<proteinExistence type="predicted"/>
<name>A0A2M7XZ64_9BACT</name>
<protein>
    <recommendedName>
        <fullName evidence="4">Lipoprotein</fullName>
    </recommendedName>
</protein>
<feature type="transmembrane region" description="Helical" evidence="1">
    <location>
        <begin position="138"/>
        <end position="158"/>
    </location>
</feature>
<keyword evidence="1" id="KW-0472">Membrane</keyword>
<evidence type="ECO:0000313" key="2">
    <source>
        <dbReference type="EMBL" id="PJA56004.1"/>
    </source>
</evidence>
<evidence type="ECO:0008006" key="4">
    <source>
        <dbReference type="Google" id="ProtNLM"/>
    </source>
</evidence>
<dbReference type="EMBL" id="PFWL01000023">
    <property type="protein sequence ID" value="PJA56004.1"/>
    <property type="molecule type" value="Genomic_DNA"/>
</dbReference>
<feature type="transmembrane region" description="Helical" evidence="1">
    <location>
        <begin position="12"/>
        <end position="33"/>
    </location>
</feature>
<evidence type="ECO:0000256" key="1">
    <source>
        <dbReference type="SAM" id="Phobius"/>
    </source>
</evidence>
<dbReference type="Proteomes" id="UP000229647">
    <property type="component" value="Unassembled WGS sequence"/>
</dbReference>
<sequence>MAEHKVGLRAKAARGVVATLTLFFAGIACGGAPKADPCGEHFDALARMYSDSALAGGNVSDTRVEIWPSLGIDMPTHPSVVVGNKVLSYAEAVAFIDENCRGEGYRVESVGGYDYSRGVVVKRKPAQNFSLPEQSLNWVNSMLVAAAAVLGISALLGTKKLIVA</sequence>
<keyword evidence="1" id="KW-1133">Transmembrane helix</keyword>
<dbReference type="PROSITE" id="PS51257">
    <property type="entry name" value="PROKAR_LIPOPROTEIN"/>
    <property type="match status" value="1"/>
</dbReference>
<comment type="caution">
    <text evidence="2">The sequence shown here is derived from an EMBL/GenBank/DDBJ whole genome shotgun (WGS) entry which is preliminary data.</text>
</comment>
<keyword evidence="1" id="KW-0812">Transmembrane</keyword>